<dbReference type="RefSeq" id="WP_003082830.1">
    <property type="nucleotide sequence ID" value="NZ_AEUU02000001.1"/>
</dbReference>
<dbReference type="InterPro" id="IPR013747">
    <property type="entry name" value="ACP_syn_III_C"/>
</dbReference>
<organism evidence="5 6">
    <name type="scientific">Streptococcus porcinus str. Jelinkova 176</name>
    <dbReference type="NCBI Taxonomy" id="873448"/>
    <lineage>
        <taxon>Bacteria</taxon>
        <taxon>Bacillati</taxon>
        <taxon>Bacillota</taxon>
        <taxon>Bacilli</taxon>
        <taxon>Lactobacillales</taxon>
        <taxon>Streptococcaceae</taxon>
        <taxon>Streptococcus</taxon>
    </lineage>
</organism>
<accession>A0ABN0CTL0</accession>
<gene>
    <name evidence="5" type="ORF">STRPO_1869</name>
</gene>
<dbReference type="Pfam" id="PF08545">
    <property type="entry name" value="ACP_syn_III"/>
    <property type="match status" value="1"/>
</dbReference>
<dbReference type="EC" id="2.3.1.41" evidence="5"/>
<dbReference type="EMBL" id="AEUU02000001">
    <property type="protein sequence ID" value="EGJ26554.1"/>
    <property type="molecule type" value="Genomic_DNA"/>
</dbReference>
<keyword evidence="2 5" id="KW-0012">Acyltransferase</keyword>
<dbReference type="InterPro" id="IPR016039">
    <property type="entry name" value="Thiolase-like"/>
</dbReference>
<evidence type="ECO:0000256" key="2">
    <source>
        <dbReference type="ARBA" id="ARBA00023315"/>
    </source>
</evidence>
<keyword evidence="1 5" id="KW-0808">Transferase</keyword>
<dbReference type="GO" id="GO:0004315">
    <property type="term" value="F:3-oxoacyl-[acyl-carrier-protein] synthase activity"/>
    <property type="evidence" value="ECO:0007669"/>
    <property type="project" value="UniProtKB-EC"/>
</dbReference>
<dbReference type="Pfam" id="PF08541">
    <property type="entry name" value="ACP_syn_III_C"/>
    <property type="match status" value="1"/>
</dbReference>
<evidence type="ECO:0000256" key="1">
    <source>
        <dbReference type="ARBA" id="ARBA00022679"/>
    </source>
</evidence>
<keyword evidence="6" id="KW-1185">Reference proteome</keyword>
<comment type="caution">
    <text evidence="5">The sequence shown here is derived from an EMBL/GenBank/DDBJ whole genome shotgun (WGS) entry which is preliminary data.</text>
</comment>
<name>A0ABN0CTL0_STRPO</name>
<evidence type="ECO:0000313" key="6">
    <source>
        <dbReference type="Proteomes" id="UP000005356"/>
    </source>
</evidence>
<evidence type="ECO:0000259" key="3">
    <source>
        <dbReference type="Pfam" id="PF08541"/>
    </source>
</evidence>
<dbReference type="InterPro" id="IPR013751">
    <property type="entry name" value="ACP_syn_III_N"/>
</dbReference>
<protein>
    <submittedName>
        <fullName evidence="5">3-oxoacyl-(Acyl carrier protein) synthase III</fullName>
        <ecNumber evidence="5">2.3.1.41</ecNumber>
    </submittedName>
</protein>
<dbReference type="Gene3D" id="3.40.47.10">
    <property type="match status" value="1"/>
</dbReference>
<dbReference type="PANTHER" id="PTHR34069">
    <property type="entry name" value="3-OXOACYL-[ACYL-CARRIER-PROTEIN] SYNTHASE 3"/>
    <property type="match status" value="1"/>
</dbReference>
<sequence length="309" mass="33365">MRKVSIKGYGTALPADSITFGDQRRFRVANSKEQLPLAVEACQKALANAKLLISDIDCIVSASAVGIQPIPCTAALIHEQIALGTDIPALDINSTCTSFITALDTISYLIEAGRYQRVLIVSSEVGSQGLNPDQIESYELFGDGAAAFIIEKSQEDKGIIDAIQATWSEGAHDTEIRGGLTSLPPQYFVAEKASDYQFDMKGRRILSLSAKKIPALMTKLLTKNQMTTADIDFAIPHQASKALPLIIKKMGLRQDQYLDIVKDYGNMVSVSVPFALAYALDNQMIHPGQTIALMGTAAGLTANIMLLKV</sequence>
<feature type="domain" description="Beta-ketoacyl-[acyl-carrier-protein] synthase III C-terminal" evidence="3">
    <location>
        <begin position="221"/>
        <end position="308"/>
    </location>
</feature>
<evidence type="ECO:0000259" key="4">
    <source>
        <dbReference type="Pfam" id="PF08545"/>
    </source>
</evidence>
<proteinExistence type="predicted"/>
<dbReference type="SUPFAM" id="SSF53901">
    <property type="entry name" value="Thiolase-like"/>
    <property type="match status" value="1"/>
</dbReference>
<dbReference type="Proteomes" id="UP000005356">
    <property type="component" value="Unassembled WGS sequence"/>
</dbReference>
<reference evidence="5 6" key="1">
    <citation type="journal article" date="2014" name="Int. J. Syst. Evol. Microbiol.">
        <title>Phylogenomics and the dynamic genome evolution of the genus Streptococcus.</title>
        <authorList>
            <consortium name="The Broad Institute Genome Sequencing Platform"/>
            <person name="Richards V.P."/>
            <person name="Palmer S.R."/>
            <person name="Pavinski Bitar P.D."/>
            <person name="Qin X."/>
            <person name="Weinstock G.M."/>
            <person name="Highlander S.K."/>
            <person name="Town C.D."/>
            <person name="Burne R.A."/>
            <person name="Stanhope M.J."/>
        </authorList>
    </citation>
    <scope>NUCLEOTIDE SEQUENCE [LARGE SCALE GENOMIC DNA]</scope>
    <source>
        <strain evidence="5 6">Jelinkova 176</strain>
    </source>
</reference>
<dbReference type="CDD" id="cd00830">
    <property type="entry name" value="KAS_III"/>
    <property type="match status" value="1"/>
</dbReference>
<feature type="domain" description="Beta-ketoacyl-[acyl-carrier-protein] synthase III N-terminal" evidence="4">
    <location>
        <begin position="90"/>
        <end position="162"/>
    </location>
</feature>
<evidence type="ECO:0000313" key="5">
    <source>
        <dbReference type="EMBL" id="EGJ26554.1"/>
    </source>
</evidence>
<dbReference type="PANTHER" id="PTHR34069:SF2">
    <property type="entry name" value="BETA-KETOACYL-[ACYL-CARRIER-PROTEIN] SYNTHASE III"/>
    <property type="match status" value="1"/>
</dbReference>